<gene>
    <name evidence="2" type="ORF">JOF43_000667</name>
</gene>
<organism evidence="2 3">
    <name type="scientific">Brachybacterium sacelli</name>
    <dbReference type="NCBI Taxonomy" id="173364"/>
    <lineage>
        <taxon>Bacteria</taxon>
        <taxon>Bacillati</taxon>
        <taxon>Actinomycetota</taxon>
        <taxon>Actinomycetes</taxon>
        <taxon>Micrococcales</taxon>
        <taxon>Dermabacteraceae</taxon>
        <taxon>Brachybacterium</taxon>
    </lineage>
</organism>
<protein>
    <submittedName>
        <fullName evidence="2">GNAT superfamily N-acetyltransferase</fullName>
    </submittedName>
</protein>
<dbReference type="InterPro" id="IPR000182">
    <property type="entry name" value="GNAT_dom"/>
</dbReference>
<dbReference type="CDD" id="cd04301">
    <property type="entry name" value="NAT_SF"/>
    <property type="match status" value="1"/>
</dbReference>
<dbReference type="RefSeq" id="WP_209899055.1">
    <property type="nucleotide sequence ID" value="NZ_BAAAJW010000029.1"/>
</dbReference>
<name>A0ABS4WWY1_9MICO</name>
<dbReference type="PROSITE" id="PS51186">
    <property type="entry name" value="GNAT"/>
    <property type="match status" value="1"/>
</dbReference>
<dbReference type="InterPro" id="IPR016181">
    <property type="entry name" value="Acyl_CoA_acyltransferase"/>
</dbReference>
<evidence type="ECO:0000313" key="2">
    <source>
        <dbReference type="EMBL" id="MBP2380710.1"/>
    </source>
</evidence>
<dbReference type="Gene3D" id="3.40.630.30">
    <property type="match status" value="1"/>
</dbReference>
<dbReference type="Pfam" id="PF00583">
    <property type="entry name" value="Acetyltransf_1"/>
    <property type="match status" value="1"/>
</dbReference>
<comment type="caution">
    <text evidence="2">The sequence shown here is derived from an EMBL/GenBank/DDBJ whole genome shotgun (WGS) entry which is preliminary data.</text>
</comment>
<dbReference type="EMBL" id="JAGIOD010000001">
    <property type="protein sequence ID" value="MBP2380710.1"/>
    <property type="molecule type" value="Genomic_DNA"/>
</dbReference>
<reference evidence="2 3" key="1">
    <citation type="submission" date="2021-03" db="EMBL/GenBank/DDBJ databases">
        <title>Sequencing the genomes of 1000 actinobacteria strains.</title>
        <authorList>
            <person name="Klenk H.-P."/>
        </authorList>
    </citation>
    <scope>NUCLEOTIDE SEQUENCE [LARGE SCALE GENOMIC DNA]</scope>
    <source>
        <strain evidence="2 3">DSM 14566</strain>
    </source>
</reference>
<evidence type="ECO:0000259" key="1">
    <source>
        <dbReference type="PROSITE" id="PS51186"/>
    </source>
</evidence>
<keyword evidence="3" id="KW-1185">Reference proteome</keyword>
<dbReference type="Proteomes" id="UP001519290">
    <property type="component" value="Unassembled WGS sequence"/>
</dbReference>
<accession>A0ABS4WWY1</accession>
<sequence length="176" mass="19627">MQNCDVFLRPCTGADLAVLEAWAPTGNSRTHAMRFSHQEAGTSTYYLAACRQEPGAIVGTCELRWDGCAASEVPRCPEANGLQVWPPVLQSHGIGTQMLGLLEHGARERGHHTLGLGVGDPRPKRLYLRLGYVDTGQDYLDRYTWIDEHHEEHHVADRARWMMKPLTGGRLEAGRL</sequence>
<proteinExistence type="predicted"/>
<feature type="domain" description="N-acetyltransferase" evidence="1">
    <location>
        <begin position="6"/>
        <end position="167"/>
    </location>
</feature>
<dbReference type="SUPFAM" id="SSF55729">
    <property type="entry name" value="Acyl-CoA N-acyltransferases (Nat)"/>
    <property type="match status" value="1"/>
</dbReference>
<evidence type="ECO:0000313" key="3">
    <source>
        <dbReference type="Proteomes" id="UP001519290"/>
    </source>
</evidence>